<proteinExistence type="predicted"/>
<evidence type="ECO:0000313" key="3">
    <source>
        <dbReference type="Proteomes" id="UP001159364"/>
    </source>
</evidence>
<feature type="region of interest" description="Disordered" evidence="1">
    <location>
        <begin position="125"/>
        <end position="151"/>
    </location>
</feature>
<comment type="caution">
    <text evidence="2">The sequence shown here is derived from an EMBL/GenBank/DDBJ whole genome shotgun (WGS) entry which is preliminary data.</text>
</comment>
<protein>
    <submittedName>
        <fullName evidence="2">Uncharacterized protein</fullName>
    </submittedName>
</protein>
<reference evidence="2 3" key="1">
    <citation type="submission" date="2021-09" db="EMBL/GenBank/DDBJ databases">
        <title>Genomic insights and catalytic innovation underlie evolution of tropane alkaloids biosynthesis.</title>
        <authorList>
            <person name="Wang Y.-J."/>
            <person name="Tian T."/>
            <person name="Huang J.-P."/>
            <person name="Huang S.-X."/>
        </authorList>
    </citation>
    <scope>NUCLEOTIDE SEQUENCE [LARGE SCALE GENOMIC DNA]</scope>
    <source>
        <strain evidence="2">KIB-2018</strain>
        <tissue evidence="2">Leaf</tissue>
    </source>
</reference>
<dbReference type="Proteomes" id="UP001159364">
    <property type="component" value="Linkage Group LG02"/>
</dbReference>
<evidence type="ECO:0000256" key="1">
    <source>
        <dbReference type="SAM" id="MobiDB-lite"/>
    </source>
</evidence>
<organism evidence="2 3">
    <name type="scientific">Erythroxylum novogranatense</name>
    <dbReference type="NCBI Taxonomy" id="1862640"/>
    <lineage>
        <taxon>Eukaryota</taxon>
        <taxon>Viridiplantae</taxon>
        <taxon>Streptophyta</taxon>
        <taxon>Embryophyta</taxon>
        <taxon>Tracheophyta</taxon>
        <taxon>Spermatophyta</taxon>
        <taxon>Magnoliopsida</taxon>
        <taxon>eudicotyledons</taxon>
        <taxon>Gunneridae</taxon>
        <taxon>Pentapetalae</taxon>
        <taxon>rosids</taxon>
        <taxon>fabids</taxon>
        <taxon>Malpighiales</taxon>
        <taxon>Erythroxylaceae</taxon>
        <taxon>Erythroxylum</taxon>
    </lineage>
</organism>
<dbReference type="AlphaFoldDB" id="A0AAV8TZ21"/>
<dbReference type="EMBL" id="JAIWQS010000002">
    <property type="protein sequence ID" value="KAJ8771781.1"/>
    <property type="molecule type" value="Genomic_DNA"/>
</dbReference>
<name>A0AAV8TZ21_9ROSI</name>
<gene>
    <name evidence="2" type="ORF">K2173_026958</name>
</gene>
<keyword evidence="3" id="KW-1185">Reference proteome</keyword>
<sequence length="183" mass="19957">MANLATRPPPARLSRHCLSPLLLRLSRPLRWGVAPVRPPTHDVLGDSSSPNAHLGIGEWMVVAKCPRNHPHGKHVMPTPRGQSQPPNRYAALNDPSSSADGVQDLTNLGTELVPPPTFSFEVGSSDELNNWTRPPDARNPNPVGPPRVGRLTRSLNATQCPPNFWPDHSHGDWTVATLTPPCR</sequence>
<accession>A0AAV8TZ21</accession>
<evidence type="ECO:0000313" key="2">
    <source>
        <dbReference type="EMBL" id="KAJ8771781.1"/>
    </source>
</evidence>